<evidence type="ECO:0000313" key="2">
    <source>
        <dbReference type="EMBL" id="KDN60922.1"/>
    </source>
</evidence>
<feature type="compositionally biased region" description="Basic and acidic residues" evidence="1">
    <location>
        <begin position="124"/>
        <end position="133"/>
    </location>
</feature>
<protein>
    <submittedName>
        <fullName evidence="2">Uncharacterized protein</fullName>
    </submittedName>
</protein>
<dbReference type="AlphaFoldDB" id="A0A066WW52"/>
<organism evidence="2 3">
    <name type="scientific">Colletotrichum sublineola</name>
    <name type="common">Sorghum anthracnose fungus</name>
    <dbReference type="NCBI Taxonomy" id="1173701"/>
    <lineage>
        <taxon>Eukaryota</taxon>
        <taxon>Fungi</taxon>
        <taxon>Dikarya</taxon>
        <taxon>Ascomycota</taxon>
        <taxon>Pezizomycotina</taxon>
        <taxon>Sordariomycetes</taxon>
        <taxon>Hypocreomycetidae</taxon>
        <taxon>Glomerellales</taxon>
        <taxon>Glomerellaceae</taxon>
        <taxon>Colletotrichum</taxon>
        <taxon>Colletotrichum graminicola species complex</taxon>
    </lineage>
</organism>
<name>A0A066WW52_COLSU</name>
<gene>
    <name evidence="2" type="ORF">CSUB01_09035</name>
</gene>
<evidence type="ECO:0000256" key="1">
    <source>
        <dbReference type="SAM" id="MobiDB-lite"/>
    </source>
</evidence>
<proteinExistence type="predicted"/>
<dbReference type="Proteomes" id="UP000027238">
    <property type="component" value="Unassembled WGS sequence"/>
</dbReference>
<dbReference type="HOGENOM" id="CLU_1156323_0_0_1"/>
<evidence type="ECO:0000313" key="3">
    <source>
        <dbReference type="Proteomes" id="UP000027238"/>
    </source>
</evidence>
<keyword evidence="3" id="KW-1185">Reference proteome</keyword>
<accession>A0A066WW52</accession>
<reference evidence="3" key="1">
    <citation type="journal article" date="2014" name="Genome Announc.">
        <title>Draft genome sequence of Colletotrichum sublineola, a destructive pathogen of cultivated sorghum.</title>
        <authorList>
            <person name="Baroncelli R."/>
            <person name="Sanz-Martin J.M."/>
            <person name="Rech G.E."/>
            <person name="Sukno S.A."/>
            <person name="Thon M.R."/>
        </authorList>
    </citation>
    <scope>NUCLEOTIDE SEQUENCE [LARGE SCALE GENOMIC DNA]</scope>
    <source>
        <strain evidence="3">TX430BB</strain>
    </source>
</reference>
<sequence>MSEPPAKKQRHTVVKLHEPKFDILDYCVRCVWKMTSFDLAPGVSGEFKLIVCEPASAEETKIVPTSAYEDCLGVVKAYLTWWHHVCEDGDEGVKVEKAKQLLKTRQKAFRDRWSYRQLDNEAASRKGVAEARESGGSSSDHQETERLLRQIHDGQEKFHKQCEKWFAKICELFENNNTALWSIEGNDAAADAVALIIDNSYQEDSRGNEEDVAEICKSQTLAKSMTIGCSPDLGQSIDEQ</sequence>
<comment type="caution">
    <text evidence="2">The sequence shown here is derived from an EMBL/GenBank/DDBJ whole genome shotgun (WGS) entry which is preliminary data.</text>
</comment>
<dbReference type="EMBL" id="JMSE01001461">
    <property type="protein sequence ID" value="KDN60922.1"/>
    <property type="molecule type" value="Genomic_DNA"/>
</dbReference>
<feature type="region of interest" description="Disordered" evidence="1">
    <location>
        <begin position="124"/>
        <end position="144"/>
    </location>
</feature>